<organism evidence="8 9">
    <name type="scientific">Daphnia pulex</name>
    <name type="common">Water flea</name>
    <dbReference type="NCBI Taxonomy" id="6669"/>
    <lineage>
        <taxon>Eukaryota</taxon>
        <taxon>Metazoa</taxon>
        <taxon>Ecdysozoa</taxon>
        <taxon>Arthropoda</taxon>
        <taxon>Crustacea</taxon>
        <taxon>Branchiopoda</taxon>
        <taxon>Diplostraca</taxon>
        <taxon>Cladocera</taxon>
        <taxon>Anomopoda</taxon>
        <taxon>Daphniidae</taxon>
        <taxon>Daphnia</taxon>
    </lineage>
</organism>
<dbReference type="Pfam" id="PF03176">
    <property type="entry name" value="MMPL"/>
    <property type="match status" value="1"/>
</dbReference>
<dbReference type="Proteomes" id="UP000000305">
    <property type="component" value="Unassembled WGS sequence"/>
</dbReference>
<comment type="subcellular location">
    <subcellularLocation>
        <location evidence="1">Membrane</location>
        <topology evidence="1">Multi-pass membrane protein</topology>
    </subcellularLocation>
</comment>
<dbReference type="InterPro" id="IPR004869">
    <property type="entry name" value="MMPL_dom"/>
</dbReference>
<dbReference type="Pfam" id="PF12349">
    <property type="entry name" value="Sterol-sensing"/>
    <property type="match status" value="1"/>
</dbReference>
<feature type="transmembrane region" description="Helical" evidence="6">
    <location>
        <begin position="412"/>
        <end position="438"/>
    </location>
</feature>
<gene>
    <name evidence="8" type="ORF">DAPPUDRAFT_306990</name>
</gene>
<dbReference type="EMBL" id="GL732580">
    <property type="protein sequence ID" value="EFX74830.1"/>
    <property type="molecule type" value="Genomic_DNA"/>
</dbReference>
<dbReference type="eggNOG" id="KOG1934">
    <property type="taxonomic scope" value="Eukaryota"/>
</dbReference>
<feature type="transmembrane region" description="Helical" evidence="6">
    <location>
        <begin position="444"/>
        <end position="467"/>
    </location>
</feature>
<dbReference type="PANTHER" id="PTHR10796:SF130">
    <property type="entry name" value="PATCHED DOMAIN-CONTAINING PROTEIN 3-LIKE PROTEIN"/>
    <property type="match status" value="1"/>
</dbReference>
<evidence type="ECO:0000256" key="6">
    <source>
        <dbReference type="SAM" id="Phobius"/>
    </source>
</evidence>
<proteinExistence type="inferred from homology"/>
<dbReference type="HOGENOM" id="CLU_002359_4_0_1"/>
<evidence type="ECO:0000256" key="3">
    <source>
        <dbReference type="ARBA" id="ARBA00022692"/>
    </source>
</evidence>
<feature type="domain" description="SSD" evidence="7">
    <location>
        <begin position="833"/>
        <end position="952"/>
    </location>
</feature>
<name>E9H0F2_DAPPU</name>
<accession>E9H0F2</accession>
<feature type="domain" description="SSD" evidence="7">
    <location>
        <begin position="381"/>
        <end position="541"/>
    </location>
</feature>
<reference evidence="8 9" key="1">
    <citation type="journal article" date="2011" name="Science">
        <title>The ecoresponsive genome of Daphnia pulex.</title>
        <authorList>
            <person name="Colbourne J.K."/>
            <person name="Pfrender M.E."/>
            <person name="Gilbert D."/>
            <person name="Thomas W.K."/>
            <person name="Tucker A."/>
            <person name="Oakley T.H."/>
            <person name="Tokishita S."/>
            <person name="Aerts A."/>
            <person name="Arnold G.J."/>
            <person name="Basu M.K."/>
            <person name="Bauer D.J."/>
            <person name="Caceres C.E."/>
            <person name="Carmel L."/>
            <person name="Casola C."/>
            <person name="Choi J.H."/>
            <person name="Detter J.C."/>
            <person name="Dong Q."/>
            <person name="Dusheyko S."/>
            <person name="Eads B.D."/>
            <person name="Frohlich T."/>
            <person name="Geiler-Samerotte K.A."/>
            <person name="Gerlach D."/>
            <person name="Hatcher P."/>
            <person name="Jogdeo S."/>
            <person name="Krijgsveld J."/>
            <person name="Kriventseva E.V."/>
            <person name="Kultz D."/>
            <person name="Laforsch C."/>
            <person name="Lindquist E."/>
            <person name="Lopez J."/>
            <person name="Manak J.R."/>
            <person name="Muller J."/>
            <person name="Pangilinan J."/>
            <person name="Patwardhan R.P."/>
            <person name="Pitluck S."/>
            <person name="Pritham E.J."/>
            <person name="Rechtsteiner A."/>
            <person name="Rho M."/>
            <person name="Rogozin I.B."/>
            <person name="Sakarya O."/>
            <person name="Salamov A."/>
            <person name="Schaack S."/>
            <person name="Shapiro H."/>
            <person name="Shiga Y."/>
            <person name="Skalitzky C."/>
            <person name="Smith Z."/>
            <person name="Souvorov A."/>
            <person name="Sung W."/>
            <person name="Tang Z."/>
            <person name="Tsuchiya D."/>
            <person name="Tu H."/>
            <person name="Vos H."/>
            <person name="Wang M."/>
            <person name="Wolf Y.I."/>
            <person name="Yamagata H."/>
            <person name="Yamada T."/>
            <person name="Ye Y."/>
            <person name="Shaw J.R."/>
            <person name="Andrews J."/>
            <person name="Crease T.J."/>
            <person name="Tang H."/>
            <person name="Lucas S.M."/>
            <person name="Robertson H.M."/>
            <person name="Bork P."/>
            <person name="Koonin E.V."/>
            <person name="Zdobnov E.M."/>
            <person name="Grigoriev I.V."/>
            <person name="Lynch M."/>
            <person name="Boore J.L."/>
        </authorList>
    </citation>
    <scope>NUCLEOTIDE SEQUENCE [LARGE SCALE GENOMIC DNA]</scope>
</reference>
<sequence length="1009" mass="113778">MDVTDAEYQCHKQNTSSQAKSCVNRASFVFMANFENFFLRLKLKDCFHLHRLSETNVYINVARPIWGITVAKNPWTYIIASVVIAATCSIGLLNFTAENRPTKLWIPQDSGFVHNSEWLQEHFPNEIRLQSWVLVDDDVLRPETFLWMLELHDNITELASSNGYKWKDVCFKIPVVTEPETKRRRKRQANSSEIESFGFEDFDFDGFDSNFEDIPAPALDPNFEPAIDLPIGIFCDIVEGLEEACLENNFLDIWNYKKEVISKLSRQDIINAINSVERSNLTRVQYSNLIGQPRYNESGHIVGAGSVLVQLLTRVNYSLITNDATSNDAGTGDLVDPISLEWEGAFVNLLHNFTVTLNNSNLYYMASRSFGDISSATILGDVRLLSAGICVVFIYVQLMLGKFNLVEQRAFLSLTGIASVAMAILVSYGLCSAFGVFYGPVHSILPFLLLGIGIDDMFVIVQCWSNLNKEEMKRSLPVRIGITMKHAGVSITITSVTDFAAFAVGATTVLPSLRSFCIYSAVGILATYLFQASFFVAWLTLDQRRIESHRDGMLPCFVHRNWKPSTLSRIEPLQVFFSRFLAKYLFKWPAKVFILILSAFLLGVNTWGSVLMRQEFNPLWFIPTSTYLSQYFSTIESHYPDNGQLASIYIQTTNLSSNLDQLEALIDTVRNETQIVSQVDDWFTGFKDFTAKRHAIDWSSQNMTDEQFSTYLKNYLFTQKGAKFRSNFKFEKSLECRSSIAPPISITNFDFVFRPFSGREEHIPAMRRIKEIAEEYSLEFGSHVFASARIFSSWETDEVIMEELYRNLAIAMVCVFVTTFILIANLFACLLVLLCVVLTLICVNGSMHFWGLTIDTVSCINLVLAIGLCVDYAAHVAHTFMTKTGTRNERAAATISSIGPAVFHGGFSTFLAFIFLANSDSHVFLTFFKIFVLVVAYGLFHGLLFFPVVLSLVGPAPFDVAAPPDVEDKAVTAEELEPQLSHREKSDIVKVRKEEEIPIKGTTEADSNL</sequence>
<feature type="transmembrane region" description="Helical" evidence="6">
    <location>
        <begin position="891"/>
        <end position="917"/>
    </location>
</feature>
<dbReference type="InterPro" id="IPR051697">
    <property type="entry name" value="Patched_domain-protein"/>
</dbReference>
<keyword evidence="5 6" id="KW-0472">Membrane</keyword>
<dbReference type="OMA" id="WVTDEII"/>
<feature type="transmembrane region" description="Helical" evidence="6">
    <location>
        <begin position="487"/>
        <end position="506"/>
    </location>
</feature>
<evidence type="ECO:0000256" key="5">
    <source>
        <dbReference type="ARBA" id="ARBA00023136"/>
    </source>
</evidence>
<dbReference type="OrthoDB" id="6510177at2759"/>
<keyword evidence="9" id="KW-1185">Reference proteome</keyword>
<dbReference type="PROSITE" id="PS50156">
    <property type="entry name" value="SSD"/>
    <property type="match status" value="2"/>
</dbReference>
<feature type="transmembrane region" description="Helical" evidence="6">
    <location>
        <begin position="847"/>
        <end position="870"/>
    </location>
</feature>
<evidence type="ECO:0000259" key="7">
    <source>
        <dbReference type="PROSITE" id="PS50156"/>
    </source>
</evidence>
<dbReference type="PANTHER" id="PTHR10796">
    <property type="entry name" value="PATCHED-RELATED"/>
    <property type="match status" value="1"/>
</dbReference>
<feature type="transmembrane region" description="Helical" evidence="6">
    <location>
        <begin position="382"/>
        <end position="400"/>
    </location>
</feature>
<evidence type="ECO:0000256" key="2">
    <source>
        <dbReference type="ARBA" id="ARBA00005585"/>
    </source>
</evidence>
<feature type="transmembrane region" description="Helical" evidence="6">
    <location>
        <begin position="923"/>
        <end position="946"/>
    </location>
</feature>
<protein>
    <recommendedName>
        <fullName evidence="7">SSD domain-containing protein</fullName>
    </recommendedName>
</protein>
<dbReference type="AlphaFoldDB" id="E9H0F2"/>
<dbReference type="FunCoup" id="E9H0F2">
    <property type="interactions" value="1"/>
</dbReference>
<dbReference type="GO" id="GO:0016020">
    <property type="term" value="C:membrane"/>
    <property type="evidence" value="ECO:0000318"/>
    <property type="project" value="GO_Central"/>
</dbReference>
<evidence type="ECO:0000313" key="8">
    <source>
        <dbReference type="EMBL" id="EFX74830.1"/>
    </source>
</evidence>
<feature type="transmembrane region" description="Helical" evidence="6">
    <location>
        <begin position="808"/>
        <end position="841"/>
    </location>
</feature>
<dbReference type="Gene3D" id="1.20.1640.10">
    <property type="entry name" value="Multidrug efflux transporter AcrB transmembrane domain"/>
    <property type="match status" value="2"/>
</dbReference>
<dbReference type="PhylomeDB" id="E9H0F2"/>
<keyword evidence="4 6" id="KW-1133">Transmembrane helix</keyword>
<dbReference type="SUPFAM" id="SSF82866">
    <property type="entry name" value="Multidrug efflux transporter AcrB transmembrane domain"/>
    <property type="match status" value="2"/>
</dbReference>
<comment type="similarity">
    <text evidence="2">Belongs to the patched family.</text>
</comment>
<dbReference type="KEGG" id="dpx:DAPPUDRAFT_306990"/>
<keyword evidence="3 6" id="KW-0812">Transmembrane</keyword>
<dbReference type="InterPro" id="IPR000731">
    <property type="entry name" value="SSD"/>
</dbReference>
<feature type="transmembrane region" description="Helical" evidence="6">
    <location>
        <begin position="592"/>
        <end position="612"/>
    </location>
</feature>
<evidence type="ECO:0000313" key="9">
    <source>
        <dbReference type="Proteomes" id="UP000000305"/>
    </source>
</evidence>
<dbReference type="InParanoid" id="E9H0F2"/>
<dbReference type="InterPro" id="IPR053958">
    <property type="entry name" value="HMGCR/SNAP/NPC1-like_SSD"/>
</dbReference>
<dbReference type="STRING" id="6669.E9H0F2"/>
<evidence type="ECO:0000256" key="1">
    <source>
        <dbReference type="ARBA" id="ARBA00004141"/>
    </source>
</evidence>
<evidence type="ECO:0000256" key="4">
    <source>
        <dbReference type="ARBA" id="ARBA00022989"/>
    </source>
</evidence>
<feature type="transmembrane region" description="Helical" evidence="6">
    <location>
        <begin position="518"/>
        <end position="541"/>
    </location>
</feature>